<keyword evidence="2" id="KW-0560">Oxidoreductase</keyword>
<evidence type="ECO:0000259" key="1">
    <source>
        <dbReference type="PROSITE" id="PS51186"/>
    </source>
</evidence>
<dbReference type="Gene3D" id="1.20.5.810">
    <property type="entry name" value="AhpD-like"/>
    <property type="match status" value="1"/>
</dbReference>
<dbReference type="Gene3D" id="1.20.1290.10">
    <property type="entry name" value="AhpD-like"/>
    <property type="match status" value="1"/>
</dbReference>
<dbReference type="SUPFAM" id="SSF55729">
    <property type="entry name" value="Acyl-CoA N-acyltransferases (Nat)"/>
    <property type="match status" value="1"/>
</dbReference>
<dbReference type="PROSITE" id="PS51186">
    <property type="entry name" value="GNAT"/>
    <property type="match status" value="1"/>
</dbReference>
<name>A0A1I5C0T6_9RHOB</name>
<dbReference type="InterPro" id="IPR003779">
    <property type="entry name" value="CMD-like"/>
</dbReference>
<protein>
    <submittedName>
        <fullName evidence="2">Uncharacterized peroxidase-related enzyme</fullName>
    </submittedName>
</protein>
<dbReference type="PANTHER" id="PTHR35446">
    <property type="entry name" value="SI:CH211-175M2.5"/>
    <property type="match status" value="1"/>
</dbReference>
<dbReference type="GO" id="GO:0051920">
    <property type="term" value="F:peroxiredoxin activity"/>
    <property type="evidence" value="ECO:0007669"/>
    <property type="project" value="InterPro"/>
</dbReference>
<dbReference type="EMBL" id="FOVP01000009">
    <property type="protein sequence ID" value="SFN80609.1"/>
    <property type="molecule type" value="Genomic_DNA"/>
</dbReference>
<dbReference type="Proteomes" id="UP000198599">
    <property type="component" value="Unassembled WGS sequence"/>
</dbReference>
<dbReference type="Pfam" id="PF02627">
    <property type="entry name" value="CMD"/>
    <property type="match status" value="1"/>
</dbReference>
<dbReference type="NCBIfam" id="TIGR00778">
    <property type="entry name" value="ahpD_dom"/>
    <property type="match status" value="1"/>
</dbReference>
<sequence length="433" mass="46921">MTPDLQSLYDVVEATWPPAARTDLGPWVIRDGQGGGKRVSAATARAPVCPDDLAAAETAMRALGQAPLFMIRDGEDALDAMLESAGYGVVDPVNLYVAPVAALSQDALPPVSTFAIWEPLEIMRDIWAEGGIGAGRIAVMERAPFPKTALFGRHDSRSAAVGFVAIHDHIAMVHALEVHARHRRAGMGRLMMRQAGHWAAGAGASHLAVVCTQANQGANGLYVSMGFTLVGQYHYRQKDEAMTKPEQTTALDLPMVDPLPEATQKYFDICQDKLGMIPNVLQAHAFDIEKLNTFAALYNELMLADSGLSKLEREMIAVVVSSINRCWYCQVAHGAAVRQLSGDPALGEAMVMNYRVAPLDARQRAMLDFAAKVTTASATIEETDRTALRDVGFDERDIWDIANVAAFFNMTNRVASATGMQPNPEYHAQAREG</sequence>
<evidence type="ECO:0000313" key="2">
    <source>
        <dbReference type="EMBL" id="SFN80609.1"/>
    </source>
</evidence>
<dbReference type="NCBIfam" id="TIGR01926">
    <property type="entry name" value="peroxid_rel"/>
    <property type="match status" value="1"/>
</dbReference>
<dbReference type="Gene3D" id="3.40.630.30">
    <property type="match status" value="1"/>
</dbReference>
<dbReference type="Pfam" id="PF00583">
    <property type="entry name" value="Acetyltransf_1"/>
    <property type="match status" value="1"/>
</dbReference>
<dbReference type="STRING" id="1005928.SAMN04487859_10961"/>
<organism evidence="2 3">
    <name type="scientific">Roseovarius lutimaris</name>
    <dbReference type="NCBI Taxonomy" id="1005928"/>
    <lineage>
        <taxon>Bacteria</taxon>
        <taxon>Pseudomonadati</taxon>
        <taxon>Pseudomonadota</taxon>
        <taxon>Alphaproteobacteria</taxon>
        <taxon>Rhodobacterales</taxon>
        <taxon>Roseobacteraceae</taxon>
        <taxon>Roseovarius</taxon>
    </lineage>
</organism>
<proteinExistence type="predicted"/>
<dbReference type="InterPro" id="IPR010195">
    <property type="entry name" value="Uncharacterised_peroxidase-rel"/>
</dbReference>
<dbReference type="InterPro" id="IPR004675">
    <property type="entry name" value="AhpD_core"/>
</dbReference>
<feature type="domain" description="N-acetyltransferase" evidence="1">
    <location>
        <begin position="106"/>
        <end position="260"/>
    </location>
</feature>
<reference evidence="3" key="1">
    <citation type="submission" date="2016-10" db="EMBL/GenBank/DDBJ databases">
        <authorList>
            <person name="Varghese N."/>
            <person name="Submissions S."/>
        </authorList>
    </citation>
    <scope>NUCLEOTIDE SEQUENCE [LARGE SCALE GENOMIC DNA]</scope>
    <source>
        <strain evidence="3">DSM 28463</strain>
    </source>
</reference>
<gene>
    <name evidence="2" type="ORF">SAMN04487859_10961</name>
</gene>
<accession>A0A1I5C0T6</accession>
<dbReference type="SUPFAM" id="SSF69118">
    <property type="entry name" value="AhpD-like"/>
    <property type="match status" value="1"/>
</dbReference>
<dbReference type="InterPro" id="IPR016181">
    <property type="entry name" value="Acyl_CoA_acyltransferase"/>
</dbReference>
<evidence type="ECO:0000313" key="3">
    <source>
        <dbReference type="Proteomes" id="UP000198599"/>
    </source>
</evidence>
<keyword evidence="2" id="KW-0575">Peroxidase</keyword>
<dbReference type="GO" id="GO:0016747">
    <property type="term" value="F:acyltransferase activity, transferring groups other than amino-acyl groups"/>
    <property type="evidence" value="ECO:0007669"/>
    <property type="project" value="InterPro"/>
</dbReference>
<keyword evidence="3" id="KW-1185">Reference proteome</keyword>
<dbReference type="InterPro" id="IPR000182">
    <property type="entry name" value="GNAT_dom"/>
</dbReference>
<dbReference type="InterPro" id="IPR029032">
    <property type="entry name" value="AhpD-like"/>
</dbReference>
<dbReference type="PANTHER" id="PTHR35446:SF2">
    <property type="entry name" value="CARBOXYMUCONOLACTONE DECARBOXYLASE-LIKE DOMAIN-CONTAINING PROTEIN"/>
    <property type="match status" value="1"/>
</dbReference>
<dbReference type="AlphaFoldDB" id="A0A1I5C0T6"/>